<dbReference type="PROSITE" id="PS50106">
    <property type="entry name" value="PDZ"/>
    <property type="match status" value="1"/>
</dbReference>
<protein>
    <submittedName>
        <fullName evidence="4">Uncharacterized protein LOC105844333 isoform X3</fullName>
    </submittedName>
</protein>
<dbReference type="InterPro" id="IPR011993">
    <property type="entry name" value="PH-like_dom_sf"/>
</dbReference>
<accession>A0ABM4BSF7</accession>
<evidence type="ECO:0000313" key="3">
    <source>
        <dbReference type="Proteomes" id="UP001652625"/>
    </source>
</evidence>
<dbReference type="PROSITE" id="PS50003">
    <property type="entry name" value="PH_DOMAIN"/>
    <property type="match status" value="1"/>
</dbReference>
<dbReference type="Pfam" id="PF00595">
    <property type="entry name" value="PDZ"/>
    <property type="match status" value="1"/>
</dbReference>
<dbReference type="CDD" id="cd00136">
    <property type="entry name" value="PDZ_canonical"/>
    <property type="match status" value="1"/>
</dbReference>
<gene>
    <name evidence="4" type="primary">LOC105844333</name>
</gene>
<dbReference type="Gene3D" id="2.30.42.10">
    <property type="match status" value="1"/>
</dbReference>
<dbReference type="GeneID" id="105844333"/>
<dbReference type="InterPro" id="IPR050716">
    <property type="entry name" value="MAGUK"/>
</dbReference>
<evidence type="ECO:0000259" key="1">
    <source>
        <dbReference type="PROSITE" id="PS50003"/>
    </source>
</evidence>
<proteinExistence type="predicted"/>
<dbReference type="InterPro" id="IPR001478">
    <property type="entry name" value="PDZ"/>
</dbReference>
<dbReference type="Gene3D" id="2.30.29.30">
    <property type="entry name" value="Pleckstrin-homology domain (PH domain)/Phosphotyrosine-binding domain (PTB)"/>
    <property type="match status" value="1"/>
</dbReference>
<feature type="domain" description="PDZ" evidence="2">
    <location>
        <begin position="134"/>
        <end position="214"/>
    </location>
</feature>
<dbReference type="Pfam" id="PF00169">
    <property type="entry name" value="PH"/>
    <property type="match status" value="1"/>
</dbReference>
<dbReference type="SMART" id="SM00233">
    <property type="entry name" value="PH"/>
    <property type="match status" value="1"/>
</dbReference>
<organism evidence="3 4">
    <name type="scientific">Hydra vulgaris</name>
    <name type="common">Hydra</name>
    <name type="synonym">Hydra attenuata</name>
    <dbReference type="NCBI Taxonomy" id="6087"/>
    <lineage>
        <taxon>Eukaryota</taxon>
        <taxon>Metazoa</taxon>
        <taxon>Cnidaria</taxon>
        <taxon>Hydrozoa</taxon>
        <taxon>Hydroidolina</taxon>
        <taxon>Anthoathecata</taxon>
        <taxon>Aplanulata</taxon>
        <taxon>Hydridae</taxon>
        <taxon>Hydra</taxon>
    </lineage>
</organism>
<keyword evidence="3" id="KW-1185">Reference proteome</keyword>
<dbReference type="Proteomes" id="UP001652625">
    <property type="component" value="Chromosome 04"/>
</dbReference>
<dbReference type="PANTHER" id="PTHR23122">
    <property type="entry name" value="MEMBRANE-ASSOCIATED GUANYLATE KINASE MAGUK"/>
    <property type="match status" value="1"/>
</dbReference>
<dbReference type="InterPro" id="IPR036034">
    <property type="entry name" value="PDZ_sf"/>
</dbReference>
<name>A0ABM4BSF7_HYDVU</name>
<reference evidence="4" key="1">
    <citation type="submission" date="2025-08" db="UniProtKB">
        <authorList>
            <consortium name="RefSeq"/>
        </authorList>
    </citation>
    <scope>IDENTIFICATION</scope>
</reference>
<dbReference type="SMART" id="SM00228">
    <property type="entry name" value="PDZ"/>
    <property type="match status" value="1"/>
</dbReference>
<dbReference type="SUPFAM" id="SSF50156">
    <property type="entry name" value="PDZ domain-like"/>
    <property type="match status" value="1"/>
</dbReference>
<dbReference type="CDD" id="cd00821">
    <property type="entry name" value="PH"/>
    <property type="match status" value="1"/>
</dbReference>
<evidence type="ECO:0000259" key="2">
    <source>
        <dbReference type="PROSITE" id="PS50106"/>
    </source>
</evidence>
<evidence type="ECO:0000313" key="4">
    <source>
        <dbReference type="RefSeq" id="XP_065652090.1"/>
    </source>
</evidence>
<feature type="domain" description="PH" evidence="1">
    <location>
        <begin position="12"/>
        <end position="110"/>
    </location>
</feature>
<dbReference type="InterPro" id="IPR001849">
    <property type="entry name" value="PH_domain"/>
</dbReference>
<dbReference type="RefSeq" id="XP_065652090.1">
    <property type="nucleotide sequence ID" value="XM_065796018.1"/>
</dbReference>
<sequence>MKSEGIVTKDSHIWKEGFMEKKTGIIKMWKSRYFVLLDDVLCYFLREEQKESLRPTGRIFFSDTTYIDRTEKKSHPYAILIQTQSKKHLISCASYREREDWVNKIWEAREKHKILEHDDPIRRKSTRLGKDFKRVTIQKDPQHGIGCTIKNVGGAIFVSRIIPDGPVATSGVLRPGDQIMDINGTQVSQCPIEKIKEIIRSSPEYVVCTVKPVTHYTSHDDSPRQVRQPYTEVDPNLLRETGSTQNKTFQVGSAVSESVEELRALSSPSSPSIDQKLDQHDKLGKKLTNYAQLEFSTHS</sequence>
<dbReference type="SUPFAM" id="SSF50729">
    <property type="entry name" value="PH domain-like"/>
    <property type="match status" value="1"/>
</dbReference>